<proteinExistence type="inferred from homology"/>
<name>A0A2T5G055_9SPHN</name>
<dbReference type="PROSITE" id="PS51257">
    <property type="entry name" value="PROKAR_LIPOPROTEIN"/>
    <property type="match status" value="1"/>
</dbReference>
<evidence type="ECO:0000313" key="7">
    <source>
        <dbReference type="Proteomes" id="UP000244162"/>
    </source>
</evidence>
<sequence>MARPASLLAALALLAGCAPATAAPYIGVNLSGAEYNPRRIPAKPHVDYVYPGPADLDYFLSRKLSSIRLPFRWERLQPRLRGPLDKKELARIDAVVDHVAARGGTVLLDPHNYARYRNMLIGSPGLPSAAFADFWQRLATHYAGNDRVLFGLMNEPHGISSAQWFSAAQEAIDAIRTTGARNLILVPGIAWTGAHSWFSRRGGSTNAIAFRTLSDPGDNIAVEVHQYFDHNFSGTSKSCRSATIGVEKIAPVTAWLRLHGYRGFLGEFGVSTNPVCLRALERVLAHLTKNDDVWLGWTYWAGGPWLGKYPFNVSARDGAKEETPQLKLLMRYARPR</sequence>
<evidence type="ECO:0000256" key="3">
    <source>
        <dbReference type="RuleBase" id="RU361153"/>
    </source>
</evidence>
<organism evidence="6 7">
    <name type="scientific">Sphingomonas oleivorans</name>
    <dbReference type="NCBI Taxonomy" id="1735121"/>
    <lineage>
        <taxon>Bacteria</taxon>
        <taxon>Pseudomonadati</taxon>
        <taxon>Pseudomonadota</taxon>
        <taxon>Alphaproteobacteria</taxon>
        <taxon>Sphingomonadales</taxon>
        <taxon>Sphingomonadaceae</taxon>
        <taxon>Sphingomonas</taxon>
    </lineage>
</organism>
<dbReference type="Gene3D" id="3.20.20.80">
    <property type="entry name" value="Glycosidases"/>
    <property type="match status" value="1"/>
</dbReference>
<accession>A0A2T5G055</accession>
<dbReference type="EMBL" id="NWBU01000005">
    <property type="protein sequence ID" value="PTQ12342.1"/>
    <property type="molecule type" value="Genomic_DNA"/>
</dbReference>
<comment type="caution">
    <text evidence="6">The sequence shown here is derived from an EMBL/GenBank/DDBJ whole genome shotgun (WGS) entry which is preliminary data.</text>
</comment>
<dbReference type="SUPFAM" id="SSF51445">
    <property type="entry name" value="(Trans)glycosidases"/>
    <property type="match status" value="1"/>
</dbReference>
<evidence type="ECO:0000256" key="1">
    <source>
        <dbReference type="ARBA" id="ARBA00022801"/>
    </source>
</evidence>
<protein>
    <submittedName>
        <fullName evidence="6">Cellulase</fullName>
    </submittedName>
</protein>
<keyword evidence="4" id="KW-0732">Signal</keyword>
<dbReference type="InterPro" id="IPR001547">
    <property type="entry name" value="Glyco_hydro_5"/>
</dbReference>
<gene>
    <name evidence="6" type="ORF">CLG96_07360</name>
</gene>
<dbReference type="PROSITE" id="PS00659">
    <property type="entry name" value="GLYCOSYL_HYDROL_F5"/>
    <property type="match status" value="1"/>
</dbReference>
<feature type="chain" id="PRO_5015717755" evidence="4">
    <location>
        <begin position="23"/>
        <end position="336"/>
    </location>
</feature>
<dbReference type="Proteomes" id="UP000244162">
    <property type="component" value="Unassembled WGS sequence"/>
</dbReference>
<comment type="similarity">
    <text evidence="3">Belongs to the glycosyl hydrolase 5 (cellulase A) family.</text>
</comment>
<feature type="domain" description="Glycoside hydrolase family 5" evidence="5">
    <location>
        <begin position="59"/>
        <end position="301"/>
    </location>
</feature>
<keyword evidence="7" id="KW-1185">Reference proteome</keyword>
<reference evidence="6 7" key="1">
    <citation type="submission" date="2017-09" db="EMBL/GenBank/DDBJ databases">
        <title>Sphingomonas panjinensis sp.nov., isolated from oil-contaminated soil.</title>
        <authorList>
            <person name="Wang L."/>
            <person name="Chen L."/>
        </authorList>
    </citation>
    <scope>NUCLEOTIDE SEQUENCE [LARGE SCALE GENOMIC DNA]</scope>
    <source>
        <strain evidence="6 7">FW-11</strain>
    </source>
</reference>
<dbReference type="Pfam" id="PF00150">
    <property type="entry name" value="Cellulase"/>
    <property type="match status" value="1"/>
</dbReference>
<evidence type="ECO:0000256" key="4">
    <source>
        <dbReference type="SAM" id="SignalP"/>
    </source>
</evidence>
<dbReference type="GO" id="GO:0004553">
    <property type="term" value="F:hydrolase activity, hydrolyzing O-glycosyl compounds"/>
    <property type="evidence" value="ECO:0007669"/>
    <property type="project" value="InterPro"/>
</dbReference>
<dbReference type="GO" id="GO:0009251">
    <property type="term" value="P:glucan catabolic process"/>
    <property type="evidence" value="ECO:0007669"/>
    <property type="project" value="TreeGrafter"/>
</dbReference>
<dbReference type="PANTHER" id="PTHR34142:SF1">
    <property type="entry name" value="GLYCOSIDE HYDROLASE FAMILY 5 DOMAIN-CONTAINING PROTEIN"/>
    <property type="match status" value="1"/>
</dbReference>
<dbReference type="InterPro" id="IPR018087">
    <property type="entry name" value="Glyco_hydro_5_CS"/>
</dbReference>
<feature type="signal peptide" evidence="4">
    <location>
        <begin position="1"/>
        <end position="22"/>
    </location>
</feature>
<dbReference type="OrthoDB" id="6769681at2"/>
<keyword evidence="1 3" id="KW-0378">Hydrolase</keyword>
<dbReference type="RefSeq" id="WP_107967205.1">
    <property type="nucleotide sequence ID" value="NZ_NWBU01000005.1"/>
</dbReference>
<evidence type="ECO:0000313" key="6">
    <source>
        <dbReference type="EMBL" id="PTQ12342.1"/>
    </source>
</evidence>
<evidence type="ECO:0000259" key="5">
    <source>
        <dbReference type="Pfam" id="PF00150"/>
    </source>
</evidence>
<dbReference type="AlphaFoldDB" id="A0A2T5G055"/>
<keyword evidence="2 3" id="KW-0326">Glycosidase</keyword>
<evidence type="ECO:0000256" key="2">
    <source>
        <dbReference type="ARBA" id="ARBA00023295"/>
    </source>
</evidence>
<dbReference type="PANTHER" id="PTHR34142">
    <property type="entry name" value="ENDO-BETA-1,4-GLUCANASE A"/>
    <property type="match status" value="1"/>
</dbReference>
<dbReference type="InterPro" id="IPR017853">
    <property type="entry name" value="GH"/>
</dbReference>